<keyword evidence="1" id="KW-1133">Transmembrane helix</keyword>
<evidence type="ECO:0000313" key="2">
    <source>
        <dbReference type="EMBL" id="MFC1573177.1"/>
    </source>
</evidence>
<protein>
    <submittedName>
        <fullName evidence="2">Uncharacterized protein</fullName>
    </submittedName>
</protein>
<keyword evidence="1" id="KW-0812">Transmembrane</keyword>
<evidence type="ECO:0000313" key="3">
    <source>
        <dbReference type="Proteomes" id="UP001593833"/>
    </source>
</evidence>
<feature type="transmembrane region" description="Helical" evidence="1">
    <location>
        <begin position="65"/>
        <end position="84"/>
    </location>
</feature>
<keyword evidence="3" id="KW-1185">Reference proteome</keyword>
<dbReference type="Proteomes" id="UP001593833">
    <property type="component" value="Unassembled WGS sequence"/>
</dbReference>
<comment type="caution">
    <text evidence="2">The sequence shown here is derived from an EMBL/GenBank/DDBJ whole genome shotgun (WGS) entry which is preliminary data.</text>
</comment>
<name>A0ABV6YLH4_UNCEI</name>
<dbReference type="EMBL" id="JBHPKH010000089">
    <property type="protein sequence ID" value="MFC1573177.1"/>
    <property type="molecule type" value="Genomic_DNA"/>
</dbReference>
<organism evidence="2 3">
    <name type="scientific">Eiseniibacteriota bacterium</name>
    <dbReference type="NCBI Taxonomy" id="2212470"/>
    <lineage>
        <taxon>Bacteria</taxon>
        <taxon>Candidatus Eiseniibacteriota</taxon>
    </lineage>
</organism>
<evidence type="ECO:0000256" key="1">
    <source>
        <dbReference type="SAM" id="Phobius"/>
    </source>
</evidence>
<reference evidence="2 3" key="1">
    <citation type="submission" date="2024-09" db="EMBL/GenBank/DDBJ databases">
        <authorList>
            <person name="D'Angelo T."/>
        </authorList>
    </citation>
    <scope>NUCLEOTIDE SEQUENCE [LARGE SCALE GENOMIC DNA]</scope>
    <source>
        <strain evidence="2">SAG AM-320-E07</strain>
    </source>
</reference>
<proteinExistence type="predicted"/>
<gene>
    <name evidence="2" type="ORF">ACFL6M_06215</name>
</gene>
<accession>A0ABV6YLH4</accession>
<sequence length="118" mass="13275">MAILSAVRSKAAVQGIAYRTKHHAHLTRRSKTPANRIEIEEVIGMSLWQDFDKRARRLGILDTKLAQAAAIFFALIIVKLVPQIMTVSTWWFVALAVLCAIRPMLVFYGSGRKPLQQS</sequence>
<feature type="transmembrane region" description="Helical" evidence="1">
    <location>
        <begin position="90"/>
        <end position="108"/>
    </location>
</feature>
<keyword evidence="1" id="KW-0472">Membrane</keyword>